<organism evidence="5">
    <name type="scientific">Tanacetum cinerariifolium</name>
    <name type="common">Dalmatian daisy</name>
    <name type="synonym">Chrysanthemum cinerariifolium</name>
    <dbReference type="NCBI Taxonomy" id="118510"/>
    <lineage>
        <taxon>Eukaryota</taxon>
        <taxon>Viridiplantae</taxon>
        <taxon>Streptophyta</taxon>
        <taxon>Embryophyta</taxon>
        <taxon>Tracheophyta</taxon>
        <taxon>Spermatophyta</taxon>
        <taxon>Magnoliopsida</taxon>
        <taxon>eudicotyledons</taxon>
        <taxon>Gunneridae</taxon>
        <taxon>Pentapetalae</taxon>
        <taxon>asterids</taxon>
        <taxon>campanulids</taxon>
        <taxon>Asterales</taxon>
        <taxon>Asteraceae</taxon>
        <taxon>Asteroideae</taxon>
        <taxon>Anthemideae</taxon>
        <taxon>Anthemidinae</taxon>
        <taxon>Tanacetum</taxon>
    </lineage>
</organism>
<dbReference type="SMART" id="SM00343">
    <property type="entry name" value="ZnF_C2HC"/>
    <property type="match status" value="1"/>
</dbReference>
<evidence type="ECO:0000256" key="2">
    <source>
        <dbReference type="SAM" id="MobiDB-lite"/>
    </source>
</evidence>
<dbReference type="PROSITE" id="PS50994">
    <property type="entry name" value="INTEGRASE"/>
    <property type="match status" value="1"/>
</dbReference>
<accession>A0A6L2KZT2</accession>
<evidence type="ECO:0000256" key="1">
    <source>
        <dbReference type="PROSITE-ProRule" id="PRU00047"/>
    </source>
</evidence>
<dbReference type="SUPFAM" id="SSF53098">
    <property type="entry name" value="Ribonuclease H-like"/>
    <property type="match status" value="2"/>
</dbReference>
<dbReference type="Gene3D" id="3.30.70.270">
    <property type="match status" value="2"/>
</dbReference>
<dbReference type="Pfam" id="PF07727">
    <property type="entry name" value="RVT_2"/>
    <property type="match status" value="1"/>
</dbReference>
<dbReference type="Gene3D" id="4.10.60.10">
    <property type="entry name" value="Zinc finger, CCHC-type"/>
    <property type="match status" value="1"/>
</dbReference>
<protein>
    <recommendedName>
        <fullName evidence="6">Retrovirus-related Pol polyprotein from transposon TNT 1-94</fullName>
    </recommendedName>
</protein>
<feature type="domain" description="Integrase catalytic" evidence="4">
    <location>
        <begin position="1221"/>
        <end position="1388"/>
    </location>
</feature>
<dbReference type="GO" id="GO:0003676">
    <property type="term" value="F:nucleic acid binding"/>
    <property type="evidence" value="ECO:0007669"/>
    <property type="project" value="InterPro"/>
</dbReference>
<evidence type="ECO:0008006" key="6">
    <source>
        <dbReference type="Google" id="ProtNLM"/>
    </source>
</evidence>
<dbReference type="Pfam" id="PF13976">
    <property type="entry name" value="gag_pre-integrs"/>
    <property type="match status" value="1"/>
</dbReference>
<dbReference type="PROSITE" id="PS50158">
    <property type="entry name" value="ZF_CCHC"/>
    <property type="match status" value="1"/>
</dbReference>
<dbReference type="PANTHER" id="PTHR37984">
    <property type="entry name" value="PROTEIN CBG26694"/>
    <property type="match status" value="1"/>
</dbReference>
<dbReference type="GO" id="GO:0008270">
    <property type="term" value="F:zinc ion binding"/>
    <property type="evidence" value="ECO:0007669"/>
    <property type="project" value="UniProtKB-KW"/>
</dbReference>
<dbReference type="PANTHER" id="PTHR37984:SF5">
    <property type="entry name" value="PROTEIN NYNRIN-LIKE"/>
    <property type="match status" value="1"/>
</dbReference>
<feature type="compositionally biased region" description="Low complexity" evidence="2">
    <location>
        <begin position="537"/>
        <end position="549"/>
    </location>
</feature>
<dbReference type="SUPFAM" id="SSF57756">
    <property type="entry name" value="Retrovirus zinc finger-like domains"/>
    <property type="match status" value="1"/>
</dbReference>
<evidence type="ECO:0000313" key="5">
    <source>
        <dbReference type="EMBL" id="GEU54320.1"/>
    </source>
</evidence>
<dbReference type="InterPro" id="IPR043128">
    <property type="entry name" value="Rev_trsase/Diguanyl_cyclase"/>
</dbReference>
<dbReference type="GO" id="GO:0015074">
    <property type="term" value="P:DNA integration"/>
    <property type="evidence" value="ECO:0007669"/>
    <property type="project" value="InterPro"/>
</dbReference>
<keyword evidence="1" id="KW-0863">Zinc-finger</keyword>
<dbReference type="SUPFAM" id="SSF56672">
    <property type="entry name" value="DNA/RNA polymerases"/>
    <property type="match status" value="2"/>
</dbReference>
<dbReference type="InterPro" id="IPR025724">
    <property type="entry name" value="GAG-pre-integrase_dom"/>
</dbReference>
<dbReference type="InterPro" id="IPR043502">
    <property type="entry name" value="DNA/RNA_pol_sf"/>
</dbReference>
<dbReference type="EMBL" id="BKCJ010003313">
    <property type="protein sequence ID" value="GEU54320.1"/>
    <property type="molecule type" value="Genomic_DNA"/>
</dbReference>
<dbReference type="Pfam" id="PF00098">
    <property type="entry name" value="zf-CCHC"/>
    <property type="match status" value="1"/>
</dbReference>
<dbReference type="InterPro" id="IPR001878">
    <property type="entry name" value="Znf_CCHC"/>
</dbReference>
<dbReference type="InterPro" id="IPR001584">
    <property type="entry name" value="Integrase_cat-core"/>
</dbReference>
<keyword evidence="1" id="KW-0479">Metal-binding</keyword>
<evidence type="ECO:0000259" key="3">
    <source>
        <dbReference type="PROSITE" id="PS50158"/>
    </source>
</evidence>
<name>A0A6L2KZT2_TANCI</name>
<feature type="domain" description="CCHC-type" evidence="3">
    <location>
        <begin position="558"/>
        <end position="573"/>
    </location>
</feature>
<proteinExistence type="predicted"/>
<gene>
    <name evidence="5" type="ORF">Tci_026298</name>
</gene>
<dbReference type="InterPro" id="IPR013103">
    <property type="entry name" value="RVT_2"/>
</dbReference>
<dbReference type="InterPro" id="IPR050951">
    <property type="entry name" value="Retrovirus_Pol_polyprotein"/>
</dbReference>
<sequence>MGGRASGGGGRTKVTKVEIKELVGIKMAMPSMTTSRGGAIVDTCWIEKMESVHDMSGCRDSQRVKYTTSSFVGKALTWWNSKIHKRCREAAVGMYWEDFRTLTKEEFCQRMVAAIEPRTIQKDVQLAGTLTDEAIRNGSIKKNTKKRGIEENLVTIRLEGMITKGLELEMLLLRSQTSRSGSQKSFGLGKGCTLFSYYCKLAGFSQKNAVKGTEATTFCLFATSKGFLTWASLKEVTRDCRVMPNNVNPINASSLVTRTYFECGSIDHIRSFNVIIGMDWLSNHKAEIICHEKVVRIPLLDGKVLRVLREKPKEKMRKLMSAKAKVKEQEKIVTLEEQEMHLGLVLEFLKKEKLYAKFSNCEFWLRKVQFLGHMINGVGIHVDPSNIKAIKNWEAPRTPSEVHSFLGLAGYYHRFIENFSKIGEALHEFHLRFSLLLNEMNIYNMKLEQFQVNTKFLNTLPPEWSKFVTDVKLVSDLHTTNVDQLHAYLGQHKFHANEVHLMHELNSDTLALVATHQMTQVTIQPIQGRHTSFDAGTSRTHTSRTSGSNSRKQRTVICYNCKGEGHMSKQCTKPKRKRDESWFKGKVLLVQAQENGQILHEEELAFLAGPGIAEAQPTQNVITHNAAYQEDDLDAYDSNCDEINTAKVTLMANLSHYGSNDLAEVYNQDNVNHNLVNQVVQAMLLSEQSNIVNQSKTKITSDTNIIPYSQYNNRTVHSDYLKHTQEQTAILKEIVEHERSLNFLNTSLDYACVVMLSGSQGNNLYTLSLRDMMKSSPVCLLSKALKTKSWLWHRCLSHLNFGAINSLARQGLIWGLSKIKFEKDHLCSACAMGKSKKISYKPKSKDTNQEKLYHLHMDLCGPIRIKSVNGKKYILFIVDDYSRFTWVKCLWSKDEAPDFIIKLTSFMKHLLLALLSKMVSLKDVILFDELLNPPPSVDHPAPKVIAPIEATSDQSSLTDVIQTIVHTDHQISEHNSKWTKDHPRENIIGELARPWIYKVKLDEPGCILKNKARLVARGYRQEEGIEFEKSFAPVARLEAIRFFLAYAAHMNMVVYQMNVMTAFLNGNMRKEVYVSQLDGFVDPDNPNHVYNMKKSLYGLKQAPRVWYDMLSSFLISQDFSKGSVDPTLFIRRNDNNLLRVQIYVDDIIFAASTPELGIFINQSKYALESLNKYGFESCDPVDTPMAEKYKLYKDKEGKAVDPSHYHEHPSDTQVFTMKMEILLEPTSNKLMVGIAMDFITKLPKTSNGHDTIWVIVDRLTKAAHFLPMREDSKMDRLAILYLNEIVARHGIPISIVSDRDSQFTSRFWQSMQEALDLLEELNGVHDTFYVSNLQKCLADLTLQVTLDEIRVDDKLNFMEVPVEIIEREFKKLKRSRISIVKVRWNSKR</sequence>
<dbReference type="InterPro" id="IPR036397">
    <property type="entry name" value="RNaseH_sf"/>
</dbReference>
<comment type="caution">
    <text evidence="5">The sequence shown here is derived from an EMBL/GenBank/DDBJ whole genome shotgun (WGS) entry which is preliminary data.</text>
</comment>
<evidence type="ECO:0000259" key="4">
    <source>
        <dbReference type="PROSITE" id="PS50994"/>
    </source>
</evidence>
<dbReference type="InterPro" id="IPR036875">
    <property type="entry name" value="Znf_CCHC_sf"/>
</dbReference>
<dbReference type="Gene3D" id="3.30.420.10">
    <property type="entry name" value="Ribonuclease H-like superfamily/Ribonuclease H"/>
    <property type="match status" value="2"/>
</dbReference>
<keyword evidence="1" id="KW-0862">Zinc</keyword>
<dbReference type="InterPro" id="IPR012337">
    <property type="entry name" value="RNaseH-like_sf"/>
</dbReference>
<reference evidence="5" key="1">
    <citation type="journal article" date="2019" name="Sci. Rep.">
        <title>Draft genome of Tanacetum cinerariifolium, the natural source of mosquito coil.</title>
        <authorList>
            <person name="Yamashiro T."/>
            <person name="Shiraishi A."/>
            <person name="Satake H."/>
            <person name="Nakayama K."/>
        </authorList>
    </citation>
    <scope>NUCLEOTIDE SEQUENCE</scope>
</reference>
<feature type="region of interest" description="Disordered" evidence="2">
    <location>
        <begin position="527"/>
        <end position="549"/>
    </location>
</feature>